<evidence type="ECO:0000313" key="3">
    <source>
        <dbReference type="EMBL" id="KAG8461033.1"/>
    </source>
</evidence>
<dbReference type="Gene3D" id="3.40.525.10">
    <property type="entry name" value="CRAL-TRIO lipid binding domain"/>
    <property type="match status" value="1"/>
</dbReference>
<accession>A0A8J6CB21</accession>
<dbReference type="SUPFAM" id="SSF52087">
    <property type="entry name" value="CRAL/TRIO domain"/>
    <property type="match status" value="1"/>
</dbReference>
<dbReference type="Pfam" id="PF00650">
    <property type="entry name" value="CRAL_TRIO"/>
    <property type="match status" value="1"/>
</dbReference>
<evidence type="ECO:0000259" key="2">
    <source>
        <dbReference type="PROSITE" id="PS50191"/>
    </source>
</evidence>
<dbReference type="OrthoDB" id="187604at2759"/>
<dbReference type="SMART" id="SM00516">
    <property type="entry name" value="SEC14"/>
    <property type="match status" value="1"/>
</dbReference>
<name>A0A8J6CB21_DIALT</name>
<dbReference type="CDD" id="cd00170">
    <property type="entry name" value="SEC14"/>
    <property type="match status" value="1"/>
</dbReference>
<feature type="domain" description="CRAL-TRIO" evidence="2">
    <location>
        <begin position="205"/>
        <end position="386"/>
    </location>
</feature>
<dbReference type="Proteomes" id="UP000751190">
    <property type="component" value="Unassembled WGS sequence"/>
</dbReference>
<dbReference type="PANTHER" id="PTHR45657">
    <property type="entry name" value="CRAL-TRIO DOMAIN-CONTAINING PROTEIN YKL091C-RELATED"/>
    <property type="match status" value="1"/>
</dbReference>
<feature type="region of interest" description="Disordered" evidence="1">
    <location>
        <begin position="59"/>
        <end position="85"/>
    </location>
</feature>
<dbReference type="OMA" id="WILNAPS"/>
<dbReference type="InterPro" id="IPR001251">
    <property type="entry name" value="CRAL-TRIO_dom"/>
</dbReference>
<dbReference type="InterPro" id="IPR036865">
    <property type="entry name" value="CRAL-TRIO_dom_sf"/>
</dbReference>
<dbReference type="AlphaFoldDB" id="A0A8J6CB21"/>
<dbReference type="PANTHER" id="PTHR45657:SF1">
    <property type="entry name" value="CRAL-TRIO DOMAIN-CONTAINING PROTEIN YKL091C-RELATED"/>
    <property type="match status" value="1"/>
</dbReference>
<evidence type="ECO:0000256" key="1">
    <source>
        <dbReference type="SAM" id="MobiDB-lite"/>
    </source>
</evidence>
<reference evidence="3" key="1">
    <citation type="submission" date="2021-05" db="EMBL/GenBank/DDBJ databases">
        <title>The genome of the haptophyte Pavlova lutheri (Diacronema luteri, Pavlovales) - a model for lipid biosynthesis in eukaryotic algae.</title>
        <authorList>
            <person name="Hulatt C.J."/>
            <person name="Posewitz M.C."/>
        </authorList>
    </citation>
    <scope>NUCLEOTIDE SEQUENCE</scope>
    <source>
        <strain evidence="3">NIVA-4/92</strain>
    </source>
</reference>
<sequence>MAAMPSAAGAWTWAGALLTLTLGAIVFIAARLERHARRAALRRAELRAAPMVPRVVAPPRAAASPMAPPGGHVGRRADGRRRSPARVATAGTLDGAQTDADAFWPAWAERSFPEMPAGITQPLASPDELEAIRAIRQAARAQLAGVRSPEVSSDVRILRFLRGYSTVGEARSRYLEMLAWRQALKMDAICDAVRGLPLEMRALPHGELLGQVYPTTLLVGRTREGHLVSRDEIGRADVAALFARLGEKRTEEWFLHFFELRALLLDEASEREGALVQSVQVKDLAGLSLSVLRSADGRRGLALVRRVLATATRYYPESALTLWILNAPSWFVLPWRMVSTVLTARTVAKVRIHSADFLPALRASGHLELELLEKMGYVDREPPSAR</sequence>
<dbReference type="PROSITE" id="PS50191">
    <property type="entry name" value="CRAL_TRIO"/>
    <property type="match status" value="1"/>
</dbReference>
<dbReference type="EMBL" id="JAGTXO010000028">
    <property type="protein sequence ID" value="KAG8461033.1"/>
    <property type="molecule type" value="Genomic_DNA"/>
</dbReference>
<proteinExistence type="predicted"/>
<keyword evidence="4" id="KW-1185">Reference proteome</keyword>
<comment type="caution">
    <text evidence="3">The sequence shown here is derived from an EMBL/GenBank/DDBJ whole genome shotgun (WGS) entry which is preliminary data.</text>
</comment>
<gene>
    <name evidence="3" type="ORF">KFE25_003602</name>
</gene>
<organism evidence="3 4">
    <name type="scientific">Diacronema lutheri</name>
    <name type="common">Unicellular marine alga</name>
    <name type="synonym">Monochrysis lutheri</name>
    <dbReference type="NCBI Taxonomy" id="2081491"/>
    <lineage>
        <taxon>Eukaryota</taxon>
        <taxon>Haptista</taxon>
        <taxon>Haptophyta</taxon>
        <taxon>Pavlovophyceae</taxon>
        <taxon>Pavlovales</taxon>
        <taxon>Pavlovaceae</taxon>
        <taxon>Diacronema</taxon>
    </lineage>
</organism>
<evidence type="ECO:0000313" key="4">
    <source>
        <dbReference type="Proteomes" id="UP000751190"/>
    </source>
</evidence>
<dbReference type="InterPro" id="IPR051026">
    <property type="entry name" value="PI/PC_transfer"/>
</dbReference>
<protein>
    <recommendedName>
        <fullName evidence="2">CRAL-TRIO domain-containing protein</fullName>
    </recommendedName>
</protein>